<comment type="caution">
    <text evidence="3">The sequence shown here is derived from an EMBL/GenBank/DDBJ whole genome shotgun (WGS) entry which is preliminary data.</text>
</comment>
<dbReference type="EMBL" id="AZFF01000014">
    <property type="protein sequence ID" value="KRL53869.1"/>
    <property type="molecule type" value="Genomic_DNA"/>
</dbReference>
<name>A0A0R1R9M9_9LACO</name>
<sequence>MRPRNYIYILIVALAAIGVGALTVKPVAESRPATSQAQSSSTKATSKKDSSKSASQSSTKKTTPKKAPAKKISTETVSNYTLTKTATDLPSGLASGQAPAGWSAPITLRLSSAALSGTSEQNMVRFDGLRAGSHYRIWVAPVTSSGTAKAYKIDYEPTTSSSYVPTRLLRTALTEAQQSGDSVSQLALYNVRENG</sequence>
<feature type="compositionally biased region" description="Low complexity" evidence="1">
    <location>
        <begin position="52"/>
        <end position="61"/>
    </location>
</feature>
<keyword evidence="2" id="KW-1133">Transmembrane helix</keyword>
<dbReference type="RefSeq" id="WP_017261574.1">
    <property type="nucleotide sequence ID" value="NZ_AUAW01000017.1"/>
</dbReference>
<feature type="region of interest" description="Disordered" evidence="1">
    <location>
        <begin position="28"/>
        <end position="72"/>
    </location>
</feature>
<proteinExistence type="predicted"/>
<keyword evidence="4" id="KW-1185">Reference proteome</keyword>
<evidence type="ECO:0000256" key="1">
    <source>
        <dbReference type="SAM" id="MobiDB-lite"/>
    </source>
</evidence>
<feature type="compositionally biased region" description="Low complexity" evidence="1">
    <location>
        <begin position="32"/>
        <end position="44"/>
    </location>
</feature>
<organism evidence="3 4">
    <name type="scientific">Furfurilactobacillus rossiae DSM 15814</name>
    <dbReference type="NCBI Taxonomy" id="1114972"/>
    <lineage>
        <taxon>Bacteria</taxon>
        <taxon>Bacillati</taxon>
        <taxon>Bacillota</taxon>
        <taxon>Bacilli</taxon>
        <taxon>Lactobacillales</taxon>
        <taxon>Lactobacillaceae</taxon>
        <taxon>Furfurilactobacillus</taxon>
    </lineage>
</organism>
<protein>
    <submittedName>
        <fullName evidence="3">Uncharacterized protein</fullName>
    </submittedName>
</protein>
<keyword evidence="2" id="KW-0472">Membrane</keyword>
<reference evidence="3 4" key="1">
    <citation type="journal article" date="2015" name="Genome Announc.">
        <title>Expanding the biotechnology potential of lactobacilli through comparative genomics of 213 strains and associated genera.</title>
        <authorList>
            <person name="Sun Z."/>
            <person name="Harris H.M."/>
            <person name="McCann A."/>
            <person name="Guo C."/>
            <person name="Argimon S."/>
            <person name="Zhang W."/>
            <person name="Yang X."/>
            <person name="Jeffery I.B."/>
            <person name="Cooney J.C."/>
            <person name="Kagawa T.F."/>
            <person name="Liu W."/>
            <person name="Song Y."/>
            <person name="Salvetti E."/>
            <person name="Wrobel A."/>
            <person name="Rasinkangas P."/>
            <person name="Parkhill J."/>
            <person name="Rea M.C."/>
            <person name="O'Sullivan O."/>
            <person name="Ritari J."/>
            <person name="Douillard F.P."/>
            <person name="Paul Ross R."/>
            <person name="Yang R."/>
            <person name="Briner A.E."/>
            <person name="Felis G.E."/>
            <person name="de Vos W.M."/>
            <person name="Barrangou R."/>
            <person name="Klaenhammer T.R."/>
            <person name="Caufield P.W."/>
            <person name="Cui Y."/>
            <person name="Zhang H."/>
            <person name="O'Toole P.W."/>
        </authorList>
    </citation>
    <scope>NUCLEOTIDE SEQUENCE [LARGE SCALE GENOMIC DNA]</scope>
    <source>
        <strain evidence="3 4">DSM 15814</strain>
    </source>
</reference>
<accession>A0A0R1R9M9</accession>
<evidence type="ECO:0000313" key="4">
    <source>
        <dbReference type="Proteomes" id="UP000051999"/>
    </source>
</evidence>
<dbReference type="Proteomes" id="UP000051999">
    <property type="component" value="Unassembled WGS sequence"/>
</dbReference>
<keyword evidence="2" id="KW-0812">Transmembrane</keyword>
<evidence type="ECO:0000256" key="2">
    <source>
        <dbReference type="SAM" id="Phobius"/>
    </source>
</evidence>
<dbReference type="AlphaFoldDB" id="A0A0R1R9M9"/>
<feature type="transmembrane region" description="Helical" evidence="2">
    <location>
        <begin position="6"/>
        <end position="24"/>
    </location>
</feature>
<dbReference type="PATRIC" id="fig|1114972.6.peg.842"/>
<gene>
    <name evidence="3" type="ORF">FD35_GL000836</name>
</gene>
<dbReference type="OrthoDB" id="9929240at2"/>
<dbReference type="STRING" id="1114972.FD35_GL000836"/>
<evidence type="ECO:0000313" key="3">
    <source>
        <dbReference type="EMBL" id="KRL53869.1"/>
    </source>
</evidence>